<feature type="transmembrane region" description="Helical" evidence="1">
    <location>
        <begin position="41"/>
        <end position="60"/>
    </location>
</feature>
<comment type="caution">
    <text evidence="2">The sequence shown here is derived from an EMBL/GenBank/DDBJ whole genome shotgun (WGS) entry which is preliminary data.</text>
</comment>
<feature type="transmembrane region" description="Helical" evidence="1">
    <location>
        <begin position="67"/>
        <end position="85"/>
    </location>
</feature>
<dbReference type="RefSeq" id="WP_207398358.1">
    <property type="nucleotide sequence ID" value="NZ_JABRWO010000012.1"/>
</dbReference>
<dbReference type="AlphaFoldDB" id="A0A7V9A908"/>
<protein>
    <recommendedName>
        <fullName evidence="4">Transmembrane protein</fullName>
    </recommendedName>
</protein>
<keyword evidence="1" id="KW-1133">Transmembrane helix</keyword>
<feature type="transmembrane region" description="Helical" evidence="1">
    <location>
        <begin position="16"/>
        <end position="35"/>
    </location>
</feature>
<organism evidence="2 3">
    <name type="scientific">Bremerella alba</name>
    <dbReference type="NCBI Taxonomy" id="980252"/>
    <lineage>
        <taxon>Bacteria</taxon>
        <taxon>Pseudomonadati</taxon>
        <taxon>Planctomycetota</taxon>
        <taxon>Planctomycetia</taxon>
        <taxon>Pirellulales</taxon>
        <taxon>Pirellulaceae</taxon>
        <taxon>Bremerella</taxon>
    </lineage>
</organism>
<feature type="transmembrane region" description="Helical" evidence="1">
    <location>
        <begin position="105"/>
        <end position="123"/>
    </location>
</feature>
<sequence>MHIDLKDDRRTSRLSLVHLFLWMAVAGLLVFRTIVPFSTEVLLAIVIDSAAITAGLVAIYQATRDAEWVDAHPGHWLAMVVLWLYVDHWLVEPDLLKRAPRYEELVYTLSYLGAALLLLFGMLLGDWGRLWKVALGAHAAVFALAAFWRIAQAMWDDGETGRFVRSDLAPPVDVLAVTLLVIAVLWDFRWKQLRDWKHWVGLICFAFHWAKNVQVYGVPNLFL</sequence>
<evidence type="ECO:0000313" key="3">
    <source>
        <dbReference type="Proteomes" id="UP000551616"/>
    </source>
</evidence>
<keyword evidence="3" id="KW-1185">Reference proteome</keyword>
<name>A0A7V9A908_9BACT</name>
<feature type="transmembrane region" description="Helical" evidence="1">
    <location>
        <begin position="130"/>
        <end position="148"/>
    </location>
</feature>
<feature type="transmembrane region" description="Helical" evidence="1">
    <location>
        <begin position="168"/>
        <end position="188"/>
    </location>
</feature>
<dbReference type="Proteomes" id="UP000551616">
    <property type="component" value="Unassembled WGS sequence"/>
</dbReference>
<evidence type="ECO:0008006" key="4">
    <source>
        <dbReference type="Google" id="ProtNLM"/>
    </source>
</evidence>
<gene>
    <name evidence="2" type="ORF">HOV93_41660</name>
</gene>
<evidence type="ECO:0000256" key="1">
    <source>
        <dbReference type="SAM" id="Phobius"/>
    </source>
</evidence>
<accession>A0A7V9A908</accession>
<keyword evidence="1" id="KW-0812">Transmembrane</keyword>
<evidence type="ECO:0000313" key="2">
    <source>
        <dbReference type="EMBL" id="MBA2116972.1"/>
    </source>
</evidence>
<reference evidence="2 3" key="1">
    <citation type="submission" date="2020-05" db="EMBL/GenBank/DDBJ databases">
        <title>Bremerella alba sp. nov., a novel planctomycete isolated from the surface of the macroalga Fucus spiralis.</title>
        <authorList>
            <person name="Godinho O."/>
            <person name="Botelho R."/>
            <person name="Albuquerque L."/>
            <person name="Wiegand S."/>
            <person name="Da Costa M.S."/>
            <person name="Lobo-Da-Cunha A."/>
            <person name="Jogler C."/>
            <person name="Lage O.M."/>
        </authorList>
    </citation>
    <scope>NUCLEOTIDE SEQUENCE [LARGE SCALE GENOMIC DNA]</scope>
    <source>
        <strain evidence="2 3">FF15</strain>
    </source>
</reference>
<dbReference type="EMBL" id="JABRWO010000012">
    <property type="protein sequence ID" value="MBA2116972.1"/>
    <property type="molecule type" value="Genomic_DNA"/>
</dbReference>
<proteinExistence type="predicted"/>
<keyword evidence="1" id="KW-0472">Membrane</keyword>